<keyword evidence="3" id="KW-1185">Reference proteome</keyword>
<organism evidence="2 3">
    <name type="scientific">Boletus edulis BED1</name>
    <dbReference type="NCBI Taxonomy" id="1328754"/>
    <lineage>
        <taxon>Eukaryota</taxon>
        <taxon>Fungi</taxon>
        <taxon>Dikarya</taxon>
        <taxon>Basidiomycota</taxon>
        <taxon>Agaricomycotina</taxon>
        <taxon>Agaricomycetes</taxon>
        <taxon>Agaricomycetidae</taxon>
        <taxon>Boletales</taxon>
        <taxon>Boletineae</taxon>
        <taxon>Boletaceae</taxon>
        <taxon>Boletoideae</taxon>
        <taxon>Boletus</taxon>
    </lineage>
</organism>
<dbReference type="Proteomes" id="UP001194468">
    <property type="component" value="Unassembled WGS sequence"/>
</dbReference>
<evidence type="ECO:0000256" key="1">
    <source>
        <dbReference type="SAM" id="MobiDB-lite"/>
    </source>
</evidence>
<gene>
    <name evidence="2" type="ORF">L210DRAFT_3580237</name>
</gene>
<sequence>MPIAEIAPAAVVSPACIPLAVDSCPDLKSKMNGSESDERAEGKDLQRGPPNAGMDSTSMTEFGDVHSGT</sequence>
<accession>A0AAD4BBL2</accession>
<dbReference type="EMBL" id="WHUW01000213">
    <property type="protein sequence ID" value="KAF8417817.1"/>
    <property type="molecule type" value="Genomic_DNA"/>
</dbReference>
<reference evidence="2" key="2">
    <citation type="journal article" date="2020" name="Nat. Commun.">
        <title>Large-scale genome sequencing of mycorrhizal fungi provides insights into the early evolution of symbiotic traits.</title>
        <authorList>
            <person name="Miyauchi S."/>
            <person name="Kiss E."/>
            <person name="Kuo A."/>
            <person name="Drula E."/>
            <person name="Kohler A."/>
            <person name="Sanchez-Garcia M."/>
            <person name="Morin E."/>
            <person name="Andreopoulos B."/>
            <person name="Barry K.W."/>
            <person name="Bonito G."/>
            <person name="Buee M."/>
            <person name="Carver A."/>
            <person name="Chen C."/>
            <person name="Cichocki N."/>
            <person name="Clum A."/>
            <person name="Culley D."/>
            <person name="Crous P.W."/>
            <person name="Fauchery L."/>
            <person name="Girlanda M."/>
            <person name="Hayes R.D."/>
            <person name="Keri Z."/>
            <person name="LaButti K."/>
            <person name="Lipzen A."/>
            <person name="Lombard V."/>
            <person name="Magnuson J."/>
            <person name="Maillard F."/>
            <person name="Murat C."/>
            <person name="Nolan M."/>
            <person name="Ohm R.A."/>
            <person name="Pangilinan J."/>
            <person name="Pereira M.F."/>
            <person name="Perotto S."/>
            <person name="Peter M."/>
            <person name="Pfister S."/>
            <person name="Riley R."/>
            <person name="Sitrit Y."/>
            <person name="Stielow J.B."/>
            <person name="Szollosi G."/>
            <person name="Zifcakova L."/>
            <person name="Stursova M."/>
            <person name="Spatafora J.W."/>
            <person name="Tedersoo L."/>
            <person name="Vaario L.M."/>
            <person name="Yamada A."/>
            <person name="Yan M."/>
            <person name="Wang P."/>
            <person name="Xu J."/>
            <person name="Bruns T."/>
            <person name="Baldrian P."/>
            <person name="Vilgalys R."/>
            <person name="Dunand C."/>
            <person name="Henrissat B."/>
            <person name="Grigoriev I.V."/>
            <person name="Hibbett D."/>
            <person name="Nagy L.G."/>
            <person name="Martin F.M."/>
        </authorList>
    </citation>
    <scope>NUCLEOTIDE SEQUENCE</scope>
    <source>
        <strain evidence="2">BED1</strain>
    </source>
</reference>
<evidence type="ECO:0000313" key="3">
    <source>
        <dbReference type="Proteomes" id="UP001194468"/>
    </source>
</evidence>
<dbReference type="AlphaFoldDB" id="A0AAD4BBL2"/>
<name>A0AAD4BBL2_BOLED</name>
<proteinExistence type="predicted"/>
<comment type="caution">
    <text evidence="2">The sequence shown here is derived from an EMBL/GenBank/DDBJ whole genome shotgun (WGS) entry which is preliminary data.</text>
</comment>
<feature type="compositionally biased region" description="Basic and acidic residues" evidence="1">
    <location>
        <begin position="36"/>
        <end position="46"/>
    </location>
</feature>
<evidence type="ECO:0000313" key="2">
    <source>
        <dbReference type="EMBL" id="KAF8417817.1"/>
    </source>
</evidence>
<protein>
    <submittedName>
        <fullName evidence="2">Uncharacterized protein</fullName>
    </submittedName>
</protein>
<feature type="region of interest" description="Disordered" evidence="1">
    <location>
        <begin position="24"/>
        <end position="69"/>
    </location>
</feature>
<reference evidence="2" key="1">
    <citation type="submission" date="2019-10" db="EMBL/GenBank/DDBJ databases">
        <authorList>
            <consortium name="DOE Joint Genome Institute"/>
            <person name="Kuo A."/>
            <person name="Miyauchi S."/>
            <person name="Kiss E."/>
            <person name="Drula E."/>
            <person name="Kohler A."/>
            <person name="Sanchez-Garcia M."/>
            <person name="Andreopoulos B."/>
            <person name="Barry K.W."/>
            <person name="Bonito G."/>
            <person name="Buee M."/>
            <person name="Carver A."/>
            <person name="Chen C."/>
            <person name="Cichocki N."/>
            <person name="Clum A."/>
            <person name="Culley D."/>
            <person name="Crous P.W."/>
            <person name="Fauchery L."/>
            <person name="Girlanda M."/>
            <person name="Hayes R."/>
            <person name="Keri Z."/>
            <person name="LaButti K."/>
            <person name="Lipzen A."/>
            <person name="Lombard V."/>
            <person name="Magnuson J."/>
            <person name="Maillard F."/>
            <person name="Morin E."/>
            <person name="Murat C."/>
            <person name="Nolan M."/>
            <person name="Ohm R."/>
            <person name="Pangilinan J."/>
            <person name="Pereira M."/>
            <person name="Perotto S."/>
            <person name="Peter M."/>
            <person name="Riley R."/>
            <person name="Sitrit Y."/>
            <person name="Stielow B."/>
            <person name="Szollosi G."/>
            <person name="Zifcakova L."/>
            <person name="Stursova M."/>
            <person name="Spatafora J.W."/>
            <person name="Tedersoo L."/>
            <person name="Vaario L.-M."/>
            <person name="Yamada A."/>
            <person name="Yan M."/>
            <person name="Wang P."/>
            <person name="Xu J."/>
            <person name="Bruns T."/>
            <person name="Baldrian P."/>
            <person name="Vilgalys R."/>
            <person name="Henrissat B."/>
            <person name="Grigoriev I.V."/>
            <person name="Hibbett D."/>
            <person name="Nagy L.G."/>
            <person name="Martin F.M."/>
        </authorList>
    </citation>
    <scope>NUCLEOTIDE SEQUENCE</scope>
    <source>
        <strain evidence="2">BED1</strain>
    </source>
</reference>